<keyword evidence="2" id="KW-1185">Reference proteome</keyword>
<protein>
    <submittedName>
        <fullName evidence="1">Layilin</fullName>
    </submittedName>
</protein>
<evidence type="ECO:0000313" key="1">
    <source>
        <dbReference type="EMBL" id="KAG8008598.1"/>
    </source>
</evidence>
<sequence>LSALNLVYIVIPTIPLILLLLTVTGVCCFKLIGRRKRKQQKSEVCQTDLGLGASTTPTDVYNVIRAQKEDDLVSARPHTKNTSFLCSSPDTPTGDYDNLGGRDTESGFVTLASTESCFLNFDLNDLSLGRRGTFYDTSLGRTGKRELNDSSLGSTGHREFYDRSLGRRTTKSEHYGSSVYGDHGLYDRGGSDLYDPKLRAGSRTVKADLYQTYITNGKEDTYQTSLGTYGNRKSYQANLDCYRNGLTLDGRGRYFNEQEWINRENY</sequence>
<dbReference type="EMBL" id="CM024807">
    <property type="protein sequence ID" value="KAG8008598.1"/>
    <property type="molecule type" value="Genomic_DNA"/>
</dbReference>
<evidence type="ECO:0000313" key="2">
    <source>
        <dbReference type="Proteomes" id="UP000805704"/>
    </source>
</evidence>
<name>A0ACB7F3H8_NIBAL</name>
<reference evidence="1" key="1">
    <citation type="submission" date="2020-04" db="EMBL/GenBank/DDBJ databases">
        <title>A chromosome-scale assembly and high-density genetic map of the yellow drum (Nibea albiflora) genome.</title>
        <authorList>
            <person name="Xu D."/>
            <person name="Zhang W."/>
            <person name="Chen R."/>
            <person name="Tan P."/>
            <person name="Wang L."/>
            <person name="Song H."/>
            <person name="Tian L."/>
            <person name="Zhu Q."/>
            <person name="Wang B."/>
        </authorList>
    </citation>
    <scope>NUCLEOTIDE SEQUENCE</scope>
    <source>
        <strain evidence="1">ZJHYS-2018</strain>
    </source>
</reference>
<dbReference type="Proteomes" id="UP000805704">
    <property type="component" value="Chromosome 19"/>
</dbReference>
<gene>
    <name evidence="1" type="primary">LAYN</name>
    <name evidence="1" type="ORF">GBF38_019823</name>
</gene>
<proteinExistence type="predicted"/>
<accession>A0ACB7F3H8</accession>
<organism evidence="1 2">
    <name type="scientific">Nibea albiflora</name>
    <name type="common">Yellow drum</name>
    <name type="synonym">Corvina albiflora</name>
    <dbReference type="NCBI Taxonomy" id="240163"/>
    <lineage>
        <taxon>Eukaryota</taxon>
        <taxon>Metazoa</taxon>
        <taxon>Chordata</taxon>
        <taxon>Craniata</taxon>
        <taxon>Vertebrata</taxon>
        <taxon>Euteleostomi</taxon>
        <taxon>Actinopterygii</taxon>
        <taxon>Neopterygii</taxon>
        <taxon>Teleostei</taxon>
        <taxon>Neoteleostei</taxon>
        <taxon>Acanthomorphata</taxon>
        <taxon>Eupercaria</taxon>
        <taxon>Sciaenidae</taxon>
        <taxon>Nibea</taxon>
    </lineage>
</organism>
<feature type="non-terminal residue" evidence="1">
    <location>
        <position position="1"/>
    </location>
</feature>
<comment type="caution">
    <text evidence="1">The sequence shown here is derived from an EMBL/GenBank/DDBJ whole genome shotgun (WGS) entry which is preliminary data.</text>
</comment>